<reference evidence="1" key="1">
    <citation type="submission" date="2021-10" db="EMBL/GenBank/DDBJ databases">
        <title>Collection of gut derived symbiotic bacterial strains cultured from healthy donors.</title>
        <authorList>
            <person name="Lin H."/>
            <person name="Littmann E."/>
            <person name="Claire K."/>
            <person name="Pamer E."/>
        </authorList>
    </citation>
    <scope>NUCLEOTIDE SEQUENCE</scope>
    <source>
        <strain evidence="1">MSK.23.105</strain>
    </source>
</reference>
<proteinExistence type="predicted"/>
<dbReference type="EMBL" id="JAJBPF010000009">
    <property type="protein sequence ID" value="MCB5644700.1"/>
    <property type="molecule type" value="Genomic_DNA"/>
</dbReference>
<accession>A0AAW4TXR9</accession>
<dbReference type="Proteomes" id="UP001198148">
    <property type="component" value="Unassembled WGS sequence"/>
</dbReference>
<dbReference type="RefSeq" id="WP_226790670.1">
    <property type="nucleotide sequence ID" value="NZ_CP019596.1"/>
</dbReference>
<dbReference type="AlphaFoldDB" id="A0AAW4TXR9"/>
<evidence type="ECO:0000313" key="1">
    <source>
        <dbReference type="EMBL" id="MCB5644700.1"/>
    </source>
</evidence>
<evidence type="ECO:0000313" key="2">
    <source>
        <dbReference type="Proteomes" id="UP001198148"/>
    </source>
</evidence>
<gene>
    <name evidence="1" type="ORF">LIP63_04745</name>
</gene>
<organism evidence="1 2">
    <name type="scientific">Bifidobacterium breve</name>
    <dbReference type="NCBI Taxonomy" id="1685"/>
    <lineage>
        <taxon>Bacteria</taxon>
        <taxon>Bacillati</taxon>
        <taxon>Actinomycetota</taxon>
        <taxon>Actinomycetes</taxon>
        <taxon>Bifidobacteriales</taxon>
        <taxon>Bifidobacteriaceae</taxon>
        <taxon>Bifidobacterium</taxon>
    </lineage>
</organism>
<name>A0AAW4TXR9_BIFBR</name>
<sequence>MARERTDIDVIAADSLSKQILIGECK</sequence>
<protein>
    <submittedName>
        <fullName evidence="1">DUF234 domain-containing protein</fullName>
    </submittedName>
</protein>
<comment type="caution">
    <text evidence="1">The sequence shown here is derived from an EMBL/GenBank/DDBJ whole genome shotgun (WGS) entry which is preliminary data.</text>
</comment>